<dbReference type="InterPro" id="IPR009057">
    <property type="entry name" value="Homeodomain-like_sf"/>
</dbReference>
<keyword evidence="6 11" id="KW-0805">Transcription regulation</keyword>
<dbReference type="InterPro" id="IPR001789">
    <property type="entry name" value="Sig_transdc_resp-reg_receiver"/>
</dbReference>
<evidence type="ECO:0000256" key="6">
    <source>
        <dbReference type="ARBA" id="ARBA00023015"/>
    </source>
</evidence>
<organism evidence="16 17">
    <name type="scientific">Hibiscus sabdariffa</name>
    <name type="common">roselle</name>
    <dbReference type="NCBI Taxonomy" id="183260"/>
    <lineage>
        <taxon>Eukaryota</taxon>
        <taxon>Viridiplantae</taxon>
        <taxon>Streptophyta</taxon>
        <taxon>Embryophyta</taxon>
        <taxon>Tracheophyta</taxon>
        <taxon>Spermatophyta</taxon>
        <taxon>Magnoliopsida</taxon>
        <taxon>eudicotyledons</taxon>
        <taxon>Gunneridae</taxon>
        <taxon>Pentapetalae</taxon>
        <taxon>rosids</taxon>
        <taxon>malvids</taxon>
        <taxon>Malvales</taxon>
        <taxon>Malvaceae</taxon>
        <taxon>Malvoideae</taxon>
        <taxon>Hibiscus</taxon>
    </lineage>
</organism>
<dbReference type="PIRSF" id="PIRSF036392">
    <property type="entry name" value="RR_ARR_type-B"/>
    <property type="match status" value="1"/>
</dbReference>
<dbReference type="InterPro" id="IPR006447">
    <property type="entry name" value="Myb_dom_plants"/>
</dbReference>
<feature type="domain" description="HTH myb-type" evidence="15">
    <location>
        <begin position="191"/>
        <end position="248"/>
    </location>
</feature>
<evidence type="ECO:0000313" key="16">
    <source>
        <dbReference type="EMBL" id="KAK8493244.1"/>
    </source>
</evidence>
<dbReference type="EMBL" id="JBBPBM010000630">
    <property type="protein sequence ID" value="KAK8493244.1"/>
    <property type="molecule type" value="Genomic_DNA"/>
</dbReference>
<comment type="caution">
    <text evidence="16">The sequence shown here is derived from an EMBL/GenBank/DDBJ whole genome shotgun (WGS) entry which is preliminary data.</text>
</comment>
<gene>
    <name evidence="16" type="ORF">V6N12_030600</name>
</gene>
<evidence type="ECO:0000313" key="17">
    <source>
        <dbReference type="Proteomes" id="UP001472677"/>
    </source>
</evidence>
<evidence type="ECO:0000256" key="4">
    <source>
        <dbReference type="ARBA" id="ARBA00022864"/>
    </source>
</evidence>
<evidence type="ECO:0000256" key="13">
    <source>
        <dbReference type="SAM" id="MobiDB-lite"/>
    </source>
</evidence>
<sequence>MAVKTRQFPAGLHVLIVDDDINYLLILEKMLRDCLYEVTKCNRADIALSMLRENKNRFDIVITDVHMPDMDGLQLLEHVVMEMDLPVVMMSGDAGNYVVMNGVTHGACDYLIKPVSIEALKNIWQHVVRKRKNEWKEFEQSGSLVEGDRKLKQSEDLDNSCSVNGGNRKSSKKRKEDEHETEETDDTSVVKKPRVVWSVELHQQFVAAVNQLGLNQAFPKKILELMNVPGITRENVASHLQKYRLYLRKLSGVPSNQTNSFMSPQQATLQPFSSLNGHQQHVNQMNYLHGIPTTMEPKHHLVSLHHTENSTGNLNMQVGVQSNSLMVQMVQPQFRPLTLDEPTVVHAPRLPSHTAQMMLSNGVAPNVSTRNGILENIRAPGYYPVSQASLELPDNSFCLGSTPGIKGQGGFMPGYDIFNNLDQHKSPNWELQNVGVLFDATQHPDSLQGNIDFMQSVLVPQGCSSVLVSRQNWNAAIENNGIVFSAGDDVKSENSQNDNQHMNSFLIDNPIRVDSEAVSNASPANLFNFSQEALVSALMKQQEGISPAENEFDFAGIPWMVHSSGSSVLQSGF</sequence>
<feature type="compositionally biased region" description="Polar residues" evidence="13">
    <location>
        <begin position="159"/>
        <end position="168"/>
    </location>
</feature>
<name>A0ABR2AIV1_9ROSI</name>
<evidence type="ECO:0000259" key="14">
    <source>
        <dbReference type="PROSITE" id="PS50110"/>
    </source>
</evidence>
<dbReference type="InterPro" id="IPR045279">
    <property type="entry name" value="ARR-like"/>
</dbReference>
<evidence type="ECO:0000256" key="2">
    <source>
        <dbReference type="ARBA" id="ARBA00006015"/>
    </source>
</evidence>
<dbReference type="Proteomes" id="UP001472677">
    <property type="component" value="Unassembled WGS sequence"/>
</dbReference>
<reference evidence="16 17" key="1">
    <citation type="journal article" date="2024" name="G3 (Bethesda)">
        <title>Genome assembly of Hibiscus sabdariffa L. provides insights into metabolisms of medicinal natural products.</title>
        <authorList>
            <person name="Kim T."/>
        </authorList>
    </citation>
    <scope>NUCLEOTIDE SEQUENCE [LARGE SCALE GENOMIC DNA]</scope>
    <source>
        <strain evidence="16">TK-2024</strain>
        <tissue evidence="16">Old leaves</tissue>
    </source>
</reference>
<feature type="region of interest" description="Disordered" evidence="13">
    <location>
        <begin position="149"/>
        <end position="188"/>
    </location>
</feature>
<dbReference type="NCBIfam" id="TIGR01557">
    <property type="entry name" value="myb_SHAQKYF"/>
    <property type="match status" value="1"/>
</dbReference>
<dbReference type="Gene3D" id="1.10.10.60">
    <property type="entry name" value="Homeodomain-like"/>
    <property type="match status" value="1"/>
</dbReference>
<keyword evidence="10 11" id="KW-0539">Nucleus</keyword>
<dbReference type="Pfam" id="PF00072">
    <property type="entry name" value="Response_reg"/>
    <property type="match status" value="1"/>
</dbReference>
<evidence type="ECO:0000259" key="15">
    <source>
        <dbReference type="PROSITE" id="PS51294"/>
    </source>
</evidence>
<dbReference type="SUPFAM" id="SSF52172">
    <property type="entry name" value="CheY-like"/>
    <property type="match status" value="1"/>
</dbReference>
<dbReference type="CDD" id="cd17584">
    <property type="entry name" value="REC_typeB_ARR-like"/>
    <property type="match status" value="1"/>
</dbReference>
<keyword evidence="3 12" id="KW-0597">Phosphoprotein</keyword>
<dbReference type="InterPro" id="IPR017930">
    <property type="entry name" value="Myb_dom"/>
</dbReference>
<keyword evidence="5 11" id="KW-0902">Two-component regulatory system</keyword>
<keyword evidence="9 11" id="KW-0804">Transcription</keyword>
<dbReference type="InterPro" id="IPR011006">
    <property type="entry name" value="CheY-like_superfamily"/>
</dbReference>
<accession>A0ABR2AIV1</accession>
<keyword evidence="8 11" id="KW-0010">Activator</keyword>
<dbReference type="SMART" id="SM00448">
    <property type="entry name" value="REC"/>
    <property type="match status" value="1"/>
</dbReference>
<comment type="subcellular location">
    <subcellularLocation>
        <location evidence="1 11">Nucleus</location>
    </subcellularLocation>
</comment>
<keyword evidence="4" id="KW-0932">Cytokinin signaling pathway</keyword>
<evidence type="ECO:0000256" key="8">
    <source>
        <dbReference type="ARBA" id="ARBA00023159"/>
    </source>
</evidence>
<evidence type="ECO:0000256" key="7">
    <source>
        <dbReference type="ARBA" id="ARBA00023125"/>
    </source>
</evidence>
<feature type="modified residue" description="4-aspartylphosphate" evidence="12">
    <location>
        <position position="64"/>
    </location>
</feature>
<evidence type="ECO:0000256" key="11">
    <source>
        <dbReference type="PIRNR" id="PIRNR036392"/>
    </source>
</evidence>
<comment type="similarity">
    <text evidence="2">Belongs to the ARR family. Type-B subfamily.</text>
</comment>
<keyword evidence="17" id="KW-1185">Reference proteome</keyword>
<comment type="function">
    <text evidence="11">Transcriptional activator that binds specific DNA sequence.</text>
</comment>
<keyword evidence="7 11" id="KW-0238">DNA-binding</keyword>
<dbReference type="PANTHER" id="PTHR43874:SF67">
    <property type="entry name" value="TWO-COMPONENT RESPONSE REGULATOR ARR2"/>
    <property type="match status" value="1"/>
</dbReference>
<dbReference type="Pfam" id="PF00249">
    <property type="entry name" value="Myb_DNA-binding"/>
    <property type="match status" value="1"/>
</dbReference>
<dbReference type="InterPro" id="IPR017053">
    <property type="entry name" value="Response_reg_B-typ_pln"/>
</dbReference>
<dbReference type="PROSITE" id="PS50110">
    <property type="entry name" value="RESPONSE_REGULATORY"/>
    <property type="match status" value="1"/>
</dbReference>
<evidence type="ECO:0000256" key="5">
    <source>
        <dbReference type="ARBA" id="ARBA00023012"/>
    </source>
</evidence>
<dbReference type="InterPro" id="IPR001005">
    <property type="entry name" value="SANT/Myb"/>
</dbReference>
<dbReference type="PANTHER" id="PTHR43874">
    <property type="entry name" value="TWO-COMPONENT RESPONSE REGULATOR"/>
    <property type="match status" value="1"/>
</dbReference>
<dbReference type="PROSITE" id="PS51294">
    <property type="entry name" value="HTH_MYB"/>
    <property type="match status" value="1"/>
</dbReference>
<evidence type="ECO:0000256" key="1">
    <source>
        <dbReference type="ARBA" id="ARBA00004123"/>
    </source>
</evidence>
<feature type="domain" description="Response regulatory" evidence="14">
    <location>
        <begin position="13"/>
        <end position="128"/>
    </location>
</feature>
<evidence type="ECO:0000256" key="10">
    <source>
        <dbReference type="ARBA" id="ARBA00023242"/>
    </source>
</evidence>
<evidence type="ECO:0000256" key="12">
    <source>
        <dbReference type="PROSITE-ProRule" id="PRU00169"/>
    </source>
</evidence>
<proteinExistence type="inferred from homology"/>
<evidence type="ECO:0000256" key="3">
    <source>
        <dbReference type="ARBA" id="ARBA00022553"/>
    </source>
</evidence>
<dbReference type="Gene3D" id="3.40.50.2300">
    <property type="match status" value="1"/>
</dbReference>
<protein>
    <recommendedName>
        <fullName evidence="11">Two-component response regulator</fullName>
    </recommendedName>
</protein>
<evidence type="ECO:0000256" key="9">
    <source>
        <dbReference type="ARBA" id="ARBA00023163"/>
    </source>
</evidence>
<dbReference type="SUPFAM" id="SSF46689">
    <property type="entry name" value="Homeodomain-like"/>
    <property type="match status" value="1"/>
</dbReference>